<evidence type="ECO:0000256" key="2">
    <source>
        <dbReference type="SAM" id="Phobius"/>
    </source>
</evidence>
<protein>
    <submittedName>
        <fullName evidence="3">Uncharacterized protein</fullName>
    </submittedName>
</protein>
<dbReference type="Proteomes" id="UP000186817">
    <property type="component" value="Unassembled WGS sequence"/>
</dbReference>
<keyword evidence="4" id="KW-1185">Reference proteome</keyword>
<keyword evidence="2" id="KW-0472">Membrane</keyword>
<reference evidence="3 4" key="1">
    <citation type="submission" date="2016-02" db="EMBL/GenBank/DDBJ databases">
        <title>Genome analysis of coral dinoflagellate symbionts highlights evolutionary adaptations to a symbiotic lifestyle.</title>
        <authorList>
            <person name="Aranda M."/>
            <person name="Li Y."/>
            <person name="Liew Y.J."/>
            <person name="Baumgarten S."/>
            <person name="Simakov O."/>
            <person name="Wilson M."/>
            <person name="Piel J."/>
            <person name="Ashoor H."/>
            <person name="Bougouffa S."/>
            <person name="Bajic V.B."/>
            <person name="Ryu T."/>
            <person name="Ravasi T."/>
            <person name="Bayer T."/>
            <person name="Micklem G."/>
            <person name="Kim H."/>
            <person name="Bhak J."/>
            <person name="Lajeunesse T.C."/>
            <person name="Voolstra C.R."/>
        </authorList>
    </citation>
    <scope>NUCLEOTIDE SEQUENCE [LARGE SCALE GENOMIC DNA]</scope>
    <source>
        <strain evidence="3 4">CCMP2467</strain>
    </source>
</reference>
<dbReference type="AlphaFoldDB" id="A0A1Q9F4L1"/>
<name>A0A1Q9F4L1_SYMMI</name>
<proteinExistence type="predicted"/>
<feature type="transmembrane region" description="Helical" evidence="2">
    <location>
        <begin position="58"/>
        <end position="84"/>
    </location>
</feature>
<sequence length="122" mass="12906">MPGNPNRPSKVKGQAKFAARKTKEQLDALQAQIAGIQQQLLEAATAKAAAPVVVPATLFASVVLLVRLLLVVIVVLVVAAAAAAGNPKKELLWSPWVAWEYNGQLQPLIGAAHRTGAPEDVW</sequence>
<organism evidence="3 4">
    <name type="scientific">Symbiodinium microadriaticum</name>
    <name type="common">Dinoflagellate</name>
    <name type="synonym">Zooxanthella microadriatica</name>
    <dbReference type="NCBI Taxonomy" id="2951"/>
    <lineage>
        <taxon>Eukaryota</taxon>
        <taxon>Sar</taxon>
        <taxon>Alveolata</taxon>
        <taxon>Dinophyceae</taxon>
        <taxon>Suessiales</taxon>
        <taxon>Symbiodiniaceae</taxon>
        <taxon>Symbiodinium</taxon>
    </lineage>
</organism>
<gene>
    <name evidence="3" type="ORF">AK812_SmicGene1242</name>
</gene>
<dbReference type="EMBL" id="LSRX01000013">
    <property type="protein sequence ID" value="OLQ14606.1"/>
    <property type="molecule type" value="Genomic_DNA"/>
</dbReference>
<accession>A0A1Q9F4L1</accession>
<evidence type="ECO:0000313" key="4">
    <source>
        <dbReference type="Proteomes" id="UP000186817"/>
    </source>
</evidence>
<evidence type="ECO:0000256" key="1">
    <source>
        <dbReference type="SAM" id="Coils"/>
    </source>
</evidence>
<keyword evidence="2" id="KW-0812">Transmembrane</keyword>
<feature type="coiled-coil region" evidence="1">
    <location>
        <begin position="19"/>
        <end position="46"/>
    </location>
</feature>
<comment type="caution">
    <text evidence="3">The sequence shown here is derived from an EMBL/GenBank/DDBJ whole genome shotgun (WGS) entry which is preliminary data.</text>
</comment>
<evidence type="ECO:0000313" key="3">
    <source>
        <dbReference type="EMBL" id="OLQ14606.1"/>
    </source>
</evidence>
<keyword evidence="2" id="KW-1133">Transmembrane helix</keyword>
<keyword evidence="1" id="KW-0175">Coiled coil</keyword>